<dbReference type="EMBL" id="JAIRBB010000005">
    <property type="protein sequence ID" value="MCG2430993.1"/>
    <property type="molecule type" value="Genomic_DNA"/>
</dbReference>
<dbReference type="PANTHER" id="PTHR10900">
    <property type="entry name" value="PERIOSTIN-RELATED"/>
    <property type="match status" value="1"/>
</dbReference>
<reference evidence="3" key="1">
    <citation type="submission" date="2021-09" db="EMBL/GenBank/DDBJ databases">
        <title>Genome of Aequorivita sp. strain F64183.</title>
        <authorList>
            <person name="Wang Y."/>
        </authorList>
    </citation>
    <scope>NUCLEOTIDE SEQUENCE</scope>
    <source>
        <strain evidence="3">F64183</strain>
    </source>
</reference>
<dbReference type="SUPFAM" id="SSF82153">
    <property type="entry name" value="FAS1 domain"/>
    <property type="match status" value="1"/>
</dbReference>
<name>A0A9X1U5W1_9FLAO</name>
<dbReference type="AlphaFoldDB" id="A0A9X1U5W1"/>
<dbReference type="Pfam" id="PF02469">
    <property type="entry name" value="Fasciclin"/>
    <property type="match status" value="1"/>
</dbReference>
<evidence type="ECO:0000256" key="1">
    <source>
        <dbReference type="SAM" id="SignalP"/>
    </source>
</evidence>
<evidence type="ECO:0000259" key="2">
    <source>
        <dbReference type="PROSITE" id="PS50213"/>
    </source>
</evidence>
<keyword evidence="4" id="KW-1185">Reference proteome</keyword>
<dbReference type="GO" id="GO:0007155">
    <property type="term" value="P:cell adhesion"/>
    <property type="evidence" value="ECO:0007669"/>
    <property type="project" value="TreeGrafter"/>
</dbReference>
<dbReference type="GO" id="GO:0050839">
    <property type="term" value="F:cell adhesion molecule binding"/>
    <property type="evidence" value="ECO:0007669"/>
    <property type="project" value="TreeGrafter"/>
</dbReference>
<dbReference type="PROSITE" id="PS50213">
    <property type="entry name" value="FAS1"/>
    <property type="match status" value="1"/>
</dbReference>
<organism evidence="3 4">
    <name type="scientific">Aequorivita xiaoshiensis</name>
    <dbReference type="NCBI Taxonomy" id="2874476"/>
    <lineage>
        <taxon>Bacteria</taxon>
        <taxon>Pseudomonadati</taxon>
        <taxon>Bacteroidota</taxon>
        <taxon>Flavobacteriia</taxon>
        <taxon>Flavobacteriales</taxon>
        <taxon>Flavobacteriaceae</taxon>
        <taxon>Aequorivita</taxon>
    </lineage>
</organism>
<feature type="chain" id="PRO_5040749577" evidence="1">
    <location>
        <begin position="22"/>
        <end position="192"/>
    </location>
</feature>
<accession>A0A9X1U5W1</accession>
<proteinExistence type="predicted"/>
<dbReference type="GO" id="GO:0005615">
    <property type="term" value="C:extracellular space"/>
    <property type="evidence" value="ECO:0007669"/>
    <property type="project" value="TreeGrafter"/>
</dbReference>
<evidence type="ECO:0000313" key="4">
    <source>
        <dbReference type="Proteomes" id="UP001139462"/>
    </source>
</evidence>
<evidence type="ECO:0000313" key="3">
    <source>
        <dbReference type="EMBL" id="MCG2430993.1"/>
    </source>
</evidence>
<dbReference type="GO" id="GO:0030198">
    <property type="term" value="P:extracellular matrix organization"/>
    <property type="evidence" value="ECO:0007669"/>
    <property type="project" value="TreeGrafter"/>
</dbReference>
<dbReference type="RefSeq" id="WP_237608147.1">
    <property type="nucleotide sequence ID" value="NZ_JAIRBB010000005.1"/>
</dbReference>
<dbReference type="PANTHER" id="PTHR10900:SF77">
    <property type="entry name" value="FI19380P1"/>
    <property type="match status" value="1"/>
</dbReference>
<feature type="signal peptide" evidence="1">
    <location>
        <begin position="1"/>
        <end position="21"/>
    </location>
</feature>
<dbReference type="InterPro" id="IPR036378">
    <property type="entry name" value="FAS1_dom_sf"/>
</dbReference>
<feature type="domain" description="FAS1" evidence="2">
    <location>
        <begin position="44"/>
        <end position="186"/>
    </location>
</feature>
<gene>
    <name evidence="3" type="ORF">K8344_07660</name>
</gene>
<protein>
    <submittedName>
        <fullName evidence="3">Fasciclin domain-containing protein</fullName>
    </submittedName>
</protein>
<comment type="caution">
    <text evidence="3">The sequence shown here is derived from an EMBL/GenBank/DDBJ whole genome shotgun (WGS) entry which is preliminary data.</text>
</comment>
<keyword evidence="1" id="KW-0732">Signal</keyword>
<dbReference type="InterPro" id="IPR050904">
    <property type="entry name" value="Adhesion/Biosynth-related"/>
</dbReference>
<dbReference type="Gene3D" id="2.30.180.10">
    <property type="entry name" value="FAS1 domain"/>
    <property type="match status" value="1"/>
</dbReference>
<sequence>MPFKNVLLLLLVINLTTSAVAQKYLSAEKVEVSKKWNDITFTSTKSFIDNISETKSFTFLSEIFNDEELQAKLEKEEMITIFAVVDDAFLKVEEQSRDSIISNKSITQSLVKFLTVPGRLDSHSLKMAVLKNGGTAHLSTLNGQNLAIREKDGNLQLIDSENRTATIIASDFYHKNGFFHIVDGLVFPTEEE</sequence>
<dbReference type="InterPro" id="IPR000782">
    <property type="entry name" value="FAS1_domain"/>
</dbReference>
<dbReference type="GO" id="GO:0031012">
    <property type="term" value="C:extracellular matrix"/>
    <property type="evidence" value="ECO:0007669"/>
    <property type="project" value="TreeGrafter"/>
</dbReference>
<dbReference type="Proteomes" id="UP001139462">
    <property type="component" value="Unassembled WGS sequence"/>
</dbReference>